<gene>
    <name evidence="1" type="ORF">B2M20_06270</name>
</gene>
<name>A0A1V4I142_NITVU</name>
<protein>
    <submittedName>
        <fullName evidence="1">Uncharacterized protein</fullName>
    </submittedName>
</protein>
<evidence type="ECO:0000313" key="2">
    <source>
        <dbReference type="Proteomes" id="UP000189940"/>
    </source>
</evidence>
<dbReference type="AlphaFoldDB" id="A0A1V4I142"/>
<dbReference type="Proteomes" id="UP000189940">
    <property type="component" value="Unassembled WGS sequence"/>
</dbReference>
<evidence type="ECO:0000313" key="1">
    <source>
        <dbReference type="EMBL" id="OPH83522.1"/>
    </source>
</evidence>
<organism evidence="1 2">
    <name type="scientific">Nitrobacter vulgaris</name>
    <dbReference type="NCBI Taxonomy" id="29421"/>
    <lineage>
        <taxon>Bacteria</taxon>
        <taxon>Pseudomonadati</taxon>
        <taxon>Pseudomonadota</taxon>
        <taxon>Alphaproteobacteria</taxon>
        <taxon>Hyphomicrobiales</taxon>
        <taxon>Nitrobacteraceae</taxon>
        <taxon>Nitrobacter</taxon>
    </lineage>
</organism>
<sequence>MAQPGVVMRWHENMSLRNDARSKKTARQKGAPLNFRSYAGACVKTRFAVWSGHDAGCRTGDLP</sequence>
<proteinExistence type="predicted"/>
<keyword evidence="2" id="KW-1185">Reference proteome</keyword>
<accession>A0A1V4I142</accession>
<dbReference type="EMBL" id="MWPQ01000026">
    <property type="protein sequence ID" value="OPH83522.1"/>
    <property type="molecule type" value="Genomic_DNA"/>
</dbReference>
<reference evidence="1 2" key="1">
    <citation type="submission" date="2017-02" db="EMBL/GenBank/DDBJ databases">
        <title>Genome sequence of the nitrite-oxidizing bacterium Nitrobacter vulgaris strain Ab1.</title>
        <authorList>
            <person name="Mellbye B.L."/>
            <person name="Davis E.W."/>
            <person name="Spieck E."/>
            <person name="Chang J.H."/>
            <person name="Bottomley P.J."/>
            <person name="Sayavedra-Soto L.A."/>
        </authorList>
    </citation>
    <scope>NUCLEOTIDE SEQUENCE [LARGE SCALE GENOMIC DNA]</scope>
    <source>
        <strain evidence="1 2">Ab1</strain>
    </source>
</reference>
<comment type="caution">
    <text evidence="1">The sequence shown here is derived from an EMBL/GenBank/DDBJ whole genome shotgun (WGS) entry which is preliminary data.</text>
</comment>